<reference evidence="4 5" key="1">
    <citation type="submission" date="2014-12" db="EMBL/GenBank/DDBJ databases">
        <title>Genome sequencing of Brevundimonas nasdae TPW30.</title>
        <authorList>
            <person name="Tan P.W."/>
            <person name="Chan K.-G."/>
        </authorList>
    </citation>
    <scope>NUCLEOTIDE SEQUENCE [LARGE SCALE GENOMIC DNA]</scope>
    <source>
        <strain evidence="4 5">TPW30</strain>
    </source>
</reference>
<evidence type="ECO:0000256" key="2">
    <source>
        <dbReference type="ARBA" id="ARBA00023002"/>
    </source>
</evidence>
<dbReference type="EMBL" id="JWSY01000020">
    <property type="protein sequence ID" value="KIC56723.1"/>
    <property type="molecule type" value="Genomic_DNA"/>
</dbReference>
<dbReference type="GO" id="GO:0016491">
    <property type="term" value="F:oxidoreductase activity"/>
    <property type="evidence" value="ECO:0007669"/>
    <property type="project" value="UniProtKB-KW"/>
</dbReference>
<dbReference type="PANTHER" id="PTHR44196">
    <property type="entry name" value="DEHYDROGENASE/REDUCTASE SDR FAMILY MEMBER 7B"/>
    <property type="match status" value="1"/>
</dbReference>
<dbReference type="CDD" id="cd05233">
    <property type="entry name" value="SDR_c"/>
    <property type="match status" value="1"/>
</dbReference>
<organism evidence="4 5">
    <name type="scientific">Brevundimonas nasdae</name>
    <dbReference type="NCBI Taxonomy" id="172043"/>
    <lineage>
        <taxon>Bacteria</taxon>
        <taxon>Pseudomonadati</taxon>
        <taxon>Pseudomonadota</taxon>
        <taxon>Alphaproteobacteria</taxon>
        <taxon>Caulobacterales</taxon>
        <taxon>Caulobacteraceae</taxon>
        <taxon>Brevundimonas</taxon>
    </lineage>
</organism>
<dbReference type="AlphaFoldDB" id="A0A0B4DR25"/>
<dbReference type="Gene3D" id="3.40.50.720">
    <property type="entry name" value="NAD(P)-binding Rossmann-like Domain"/>
    <property type="match status" value="1"/>
</dbReference>
<keyword evidence="2" id="KW-0560">Oxidoreductase</keyword>
<proteinExistence type="inferred from homology"/>
<dbReference type="PROSITE" id="PS00061">
    <property type="entry name" value="ADH_SHORT"/>
    <property type="match status" value="1"/>
</dbReference>
<evidence type="ECO:0000256" key="1">
    <source>
        <dbReference type="ARBA" id="ARBA00006484"/>
    </source>
</evidence>
<dbReference type="SUPFAM" id="SSF51735">
    <property type="entry name" value="NAD(P)-binding Rossmann-fold domains"/>
    <property type="match status" value="1"/>
</dbReference>
<evidence type="ECO:0000256" key="3">
    <source>
        <dbReference type="RuleBase" id="RU000363"/>
    </source>
</evidence>
<dbReference type="STRING" id="172043.RM53_11820"/>
<gene>
    <name evidence="4" type="ORF">RM53_11820</name>
</gene>
<comment type="caution">
    <text evidence="4">The sequence shown here is derived from an EMBL/GenBank/DDBJ whole genome shotgun (WGS) entry which is preliminary data.</text>
</comment>
<dbReference type="Pfam" id="PF00106">
    <property type="entry name" value="adh_short"/>
    <property type="match status" value="1"/>
</dbReference>
<dbReference type="PANTHER" id="PTHR44196:SF1">
    <property type="entry name" value="DEHYDROGENASE_REDUCTASE SDR FAMILY MEMBER 7B"/>
    <property type="match status" value="1"/>
</dbReference>
<accession>A0A0B4DR25</accession>
<dbReference type="InterPro" id="IPR036291">
    <property type="entry name" value="NAD(P)-bd_dom_sf"/>
</dbReference>
<protein>
    <submittedName>
        <fullName evidence="4">Short-chain dehydrogenase</fullName>
    </submittedName>
</protein>
<sequence>MQFEDRNILITGGSGALGRRVVERIQREGGRVTIVARTPVAGHHTLVGDLSTPQGLDSVAEQAGGRAWDILINVAGIQHFGPLEQQTPEHLLATYMVNLVAPARLAQAVLPGMKARKHGQIANVGSIFGSINFAHFASYSSAKAGMRALSQSLRRELAGTGVGVTYVAPRAVATPFNSAKVDEYARLTGMAVDDPDPIADRIVAAIRSDRRDVYLGFPESLFVRLNALAPGLIDGALKSNDLKARALFAG</sequence>
<dbReference type="InterPro" id="IPR020904">
    <property type="entry name" value="Sc_DH/Rdtase_CS"/>
</dbReference>
<dbReference type="Proteomes" id="UP000031166">
    <property type="component" value="Unassembled WGS sequence"/>
</dbReference>
<dbReference type="GO" id="GO:0016020">
    <property type="term" value="C:membrane"/>
    <property type="evidence" value="ECO:0007669"/>
    <property type="project" value="TreeGrafter"/>
</dbReference>
<comment type="similarity">
    <text evidence="1 3">Belongs to the short-chain dehydrogenases/reductases (SDR) family.</text>
</comment>
<dbReference type="PRINTS" id="PR00080">
    <property type="entry name" value="SDRFAMILY"/>
</dbReference>
<evidence type="ECO:0000313" key="4">
    <source>
        <dbReference type="EMBL" id="KIC56723.1"/>
    </source>
</evidence>
<evidence type="ECO:0000313" key="5">
    <source>
        <dbReference type="Proteomes" id="UP000031166"/>
    </source>
</evidence>
<dbReference type="InterPro" id="IPR002347">
    <property type="entry name" value="SDR_fam"/>
</dbReference>
<name>A0A0B4DR25_9CAUL</name>
<dbReference type="RefSeq" id="WP_039247003.1">
    <property type="nucleotide sequence ID" value="NZ_JWSY01000020.1"/>
</dbReference>
<dbReference type="PRINTS" id="PR00081">
    <property type="entry name" value="GDHRDH"/>
</dbReference>